<evidence type="ECO:0000256" key="9">
    <source>
        <dbReference type="ARBA" id="ARBA00023015"/>
    </source>
</evidence>
<keyword evidence="9" id="KW-0805">Transcription regulation</keyword>
<evidence type="ECO:0000256" key="21">
    <source>
        <dbReference type="ARBA" id="ARBA00078607"/>
    </source>
</evidence>
<sequence>MEGILLPKQATSTLEGINETLVMKEGASDRPMWVASDGIIILETFSVLSRQAQDFLIAIAEPISRPANVHEYKITAYSLYAAASVGLKTDDIIDTMDRFSKNKIPLSILNFIRSCTTSYGKIKMVIRQGRYFIESQENQNISFLYKDPTIQELSIPIEEERKEITRFEIVQSKVELAKKRCIELDYPLIEEYDFRTENTLPLLDVDLKPTTSIRSYQEVSLNKMFGNGRARSGIIVLPCGAGKTLVGIVALCTMKRSCLILCTTSVSVEQWKQQIKNFTNIKDESIARLTSDTKEKFSGQAGVVISTYTMVSYTGKRSFETQKIMDFLTRTEWGLVIFDEVHVVPANMFRRVVSIIISHCKLGLTATLVREDEKIEDLNFLIGPKLYEADWLNLSMQGHIAKVSCTEVWCKMTGDFYKQYLTTDIRKKRLLATMNPTKIQTCEYIINKHEALGDKIIVFSDNVYALKAYALKFGKPFIYGPTGQVERMNILKQFRTNPKINTIFLSKVGDTSIDLPEATCLIQISGHFGSRRQETQRLGRILRAKKRTDEGFTAYFYTLVSMDTEEVPYSTRRRQFLIDQGYSFKIIEDMPEMEANPPSSYRTRSEQTDLLASILVASDREIETESEGDDLEYHEKKISSKKLIGTSNILYSEKRLKKEPRPT</sequence>
<evidence type="ECO:0000313" key="25">
    <source>
        <dbReference type="Proteomes" id="UP000185944"/>
    </source>
</evidence>
<dbReference type="PANTHER" id="PTHR11274">
    <property type="entry name" value="RAD25/XP-B DNA REPAIR HELICASE"/>
    <property type="match status" value="1"/>
</dbReference>
<dbReference type="CDD" id="cd18789">
    <property type="entry name" value="SF2_C_XPB"/>
    <property type="match status" value="1"/>
</dbReference>
<evidence type="ECO:0000256" key="15">
    <source>
        <dbReference type="ARBA" id="ARBA00034617"/>
    </source>
</evidence>
<evidence type="ECO:0000256" key="4">
    <source>
        <dbReference type="ARBA" id="ARBA00022741"/>
    </source>
</evidence>
<evidence type="ECO:0000256" key="5">
    <source>
        <dbReference type="ARBA" id="ARBA00022763"/>
    </source>
</evidence>
<evidence type="ECO:0000259" key="22">
    <source>
        <dbReference type="PROSITE" id="PS51192"/>
    </source>
</evidence>
<proteinExistence type="inferred from homology"/>
<evidence type="ECO:0000313" key="24">
    <source>
        <dbReference type="EMBL" id="OAG29435.1"/>
    </source>
</evidence>
<dbReference type="Gene3D" id="3.40.50.300">
    <property type="entry name" value="P-loop containing nucleotide triphosphate hydrolases"/>
    <property type="match status" value="2"/>
</dbReference>
<keyword evidence="14" id="KW-0539">Nucleus</keyword>
<comment type="similarity">
    <text evidence="2">Belongs to the helicase family. RAD25/XPB subfamily.</text>
</comment>
<dbReference type="PROSITE" id="PS51194">
    <property type="entry name" value="HELICASE_CTER"/>
    <property type="match status" value="1"/>
</dbReference>
<dbReference type="GeneID" id="93646918"/>
<dbReference type="GO" id="GO:0005524">
    <property type="term" value="F:ATP binding"/>
    <property type="evidence" value="ECO:0007669"/>
    <property type="project" value="UniProtKB-KW"/>
</dbReference>
<accession>A0A177EBW3</accession>
<keyword evidence="25" id="KW-1185">Reference proteome</keyword>
<comment type="caution">
    <text evidence="24">The sequence shown here is derived from an EMBL/GenBank/DDBJ whole genome shotgun (WGS) entry which is preliminary data.</text>
</comment>
<comment type="function">
    <text evidence="18">ATP-dependent 3'-5' DNA helicase/translocase; binds dsDNA rather than ssDNA, unzipping it in a translocase rather than classical helicase activity. Component of the general transcription and DNA repair factor IIH (TFIIH) core complex. When complexed to CDK-activating kinase (CAK), involved in RNA transcription by RNA polymerase II. Also involved in transcription-coupled nucleotide excision repair (NER) of damaged DNA. In NER, TFIIH acts by opening DNA around the lesion to allow the excision of the damaged oligonucleotide and its replacement by a new DNA fragment. The ATPase activity of XPB/SSL2, but not its helicase activity, is required for DNA opening. In transcription, TFIIH has an essential role in transcription initiation. When the pre-initiation complex (PIC) has been established, TFIIH is required for promoter opening and promoter escape. The ATP-dependent helicase activity of XPB/SSL2 is required for promoter opening and promoter escape.</text>
</comment>
<evidence type="ECO:0000256" key="12">
    <source>
        <dbReference type="ARBA" id="ARBA00023204"/>
    </source>
</evidence>
<dbReference type="RefSeq" id="XP_067544083.1">
    <property type="nucleotide sequence ID" value="XM_067687986.1"/>
</dbReference>
<evidence type="ECO:0000256" key="14">
    <source>
        <dbReference type="ARBA" id="ARBA00023242"/>
    </source>
</evidence>
<comment type="catalytic activity">
    <reaction evidence="15">
        <text>Couples ATP hydrolysis with the unwinding of duplex DNA by translocating in the 3'-5' direction.</text>
        <dbReference type="EC" id="5.6.2.4"/>
    </reaction>
</comment>
<evidence type="ECO:0000256" key="6">
    <source>
        <dbReference type="ARBA" id="ARBA00022801"/>
    </source>
</evidence>
<dbReference type="NCBIfam" id="TIGR00603">
    <property type="entry name" value="rad25"/>
    <property type="match status" value="1"/>
</dbReference>
<keyword evidence="10" id="KW-0238">DNA-binding</keyword>
<evidence type="ECO:0000256" key="18">
    <source>
        <dbReference type="ARBA" id="ARBA00058901"/>
    </source>
</evidence>
<feature type="domain" description="Helicase C-terminal" evidence="23">
    <location>
        <begin position="440"/>
        <end position="598"/>
    </location>
</feature>
<evidence type="ECO:0000256" key="1">
    <source>
        <dbReference type="ARBA" id="ARBA00004123"/>
    </source>
</evidence>
<dbReference type="GO" id="GO:0006289">
    <property type="term" value="P:nucleotide-excision repair"/>
    <property type="evidence" value="ECO:0007669"/>
    <property type="project" value="InterPro"/>
</dbReference>
<comment type="catalytic activity">
    <reaction evidence="17">
        <text>ATP + H2O = ADP + phosphate + H(+)</text>
        <dbReference type="Rhea" id="RHEA:13065"/>
        <dbReference type="ChEBI" id="CHEBI:15377"/>
        <dbReference type="ChEBI" id="CHEBI:15378"/>
        <dbReference type="ChEBI" id="CHEBI:30616"/>
        <dbReference type="ChEBI" id="CHEBI:43474"/>
        <dbReference type="ChEBI" id="CHEBI:456216"/>
        <dbReference type="EC" id="5.6.2.4"/>
    </reaction>
</comment>
<dbReference type="InterPro" id="IPR032438">
    <property type="entry name" value="ERCC3_RAD25_C"/>
</dbReference>
<dbReference type="STRING" id="1805483.A0A177EBW3"/>
<dbReference type="PROSITE" id="PS51192">
    <property type="entry name" value="HELICASE_ATP_BIND_1"/>
    <property type="match status" value="1"/>
</dbReference>
<evidence type="ECO:0000256" key="11">
    <source>
        <dbReference type="ARBA" id="ARBA00023163"/>
    </source>
</evidence>
<keyword evidence="4" id="KW-0547">Nucleotide-binding</keyword>
<evidence type="ECO:0000256" key="17">
    <source>
        <dbReference type="ARBA" id="ARBA00048988"/>
    </source>
</evidence>
<dbReference type="GO" id="GO:0000112">
    <property type="term" value="C:nucleotide-excision repair factor 3 complex"/>
    <property type="evidence" value="ECO:0007669"/>
    <property type="project" value="TreeGrafter"/>
</dbReference>
<evidence type="ECO:0000259" key="23">
    <source>
        <dbReference type="PROSITE" id="PS51194"/>
    </source>
</evidence>
<dbReference type="FunFam" id="3.40.50.300:FF:000117">
    <property type="entry name" value="Putative DNA repair helicase rad25"/>
    <property type="match status" value="1"/>
</dbReference>
<keyword evidence="7" id="KW-0347">Helicase</keyword>
<evidence type="ECO:0000256" key="8">
    <source>
        <dbReference type="ARBA" id="ARBA00022840"/>
    </source>
</evidence>
<name>A0A177EBW3_9MICR</name>
<dbReference type="Proteomes" id="UP000185944">
    <property type="component" value="Unassembled WGS sequence"/>
</dbReference>
<organism evidence="24 25">
    <name type="scientific">Nematocida displodere</name>
    <dbReference type="NCBI Taxonomy" id="1805483"/>
    <lineage>
        <taxon>Eukaryota</taxon>
        <taxon>Fungi</taxon>
        <taxon>Fungi incertae sedis</taxon>
        <taxon>Microsporidia</taxon>
        <taxon>Nematocida</taxon>
    </lineage>
</organism>
<dbReference type="CDD" id="cd18029">
    <property type="entry name" value="DEXHc_XPB"/>
    <property type="match status" value="1"/>
</dbReference>
<dbReference type="GO" id="GO:0006367">
    <property type="term" value="P:transcription initiation at RNA polymerase II promoter"/>
    <property type="evidence" value="ECO:0007669"/>
    <property type="project" value="InterPro"/>
</dbReference>
<protein>
    <recommendedName>
        <fullName evidence="16">DNA 3'-5' helicase</fullName>
        <ecNumber evidence="16">5.6.2.4</ecNumber>
    </recommendedName>
    <alternativeName>
        <fullName evidence="21">DNA repair helicase RAD25</fullName>
    </alternativeName>
    <alternativeName>
        <fullName evidence="20">RNA polymerase II transcription factor B subunit SSL2</fullName>
    </alternativeName>
    <alternativeName>
        <fullName evidence="19">Suppressor of stem-loop mutation 2</fullName>
    </alternativeName>
</protein>
<dbReference type="GO" id="GO:0016787">
    <property type="term" value="F:hydrolase activity"/>
    <property type="evidence" value="ECO:0007669"/>
    <property type="project" value="UniProtKB-KW"/>
</dbReference>
<dbReference type="InterPro" id="IPR014001">
    <property type="entry name" value="Helicase_ATP-bd"/>
</dbReference>
<reference evidence="24 25" key="1">
    <citation type="submission" date="2016-02" db="EMBL/GenBank/DDBJ databases">
        <title>Discovery of a natural microsporidian pathogen with a broad tissue tropism in Caenorhabditis elegans.</title>
        <authorList>
            <person name="Luallen R.J."/>
            <person name="Reinke A.W."/>
            <person name="Tong L."/>
            <person name="Botts M.R."/>
            <person name="Felix M.-A."/>
            <person name="Troemel E.R."/>
        </authorList>
    </citation>
    <scope>NUCLEOTIDE SEQUENCE [LARGE SCALE GENOMIC DNA]</scope>
    <source>
        <strain evidence="24 25">JUm2807</strain>
    </source>
</reference>
<evidence type="ECO:0000256" key="13">
    <source>
        <dbReference type="ARBA" id="ARBA00023235"/>
    </source>
</evidence>
<comment type="subcellular location">
    <subcellularLocation>
        <location evidence="1">Nucleus</location>
    </subcellularLocation>
</comment>
<dbReference type="InterPro" id="IPR006935">
    <property type="entry name" value="Helicase/UvrB_N"/>
</dbReference>
<dbReference type="GO" id="GO:0003677">
    <property type="term" value="F:DNA binding"/>
    <property type="evidence" value="ECO:0007669"/>
    <property type="project" value="UniProtKB-KW"/>
</dbReference>
<dbReference type="Pfam" id="PF13625">
    <property type="entry name" value="Helicase_C_3"/>
    <property type="match status" value="1"/>
</dbReference>
<dbReference type="GO" id="GO:0005675">
    <property type="term" value="C:transcription factor TFIIH holo complex"/>
    <property type="evidence" value="ECO:0007669"/>
    <property type="project" value="TreeGrafter"/>
</dbReference>
<dbReference type="FunFam" id="3.40.50.300:FF:000077">
    <property type="entry name" value="Probable DNA repair helicase RAD25"/>
    <property type="match status" value="1"/>
</dbReference>
<keyword evidence="13" id="KW-0413">Isomerase</keyword>
<evidence type="ECO:0000256" key="16">
    <source>
        <dbReference type="ARBA" id="ARBA00034808"/>
    </source>
</evidence>
<dbReference type="AlphaFoldDB" id="A0A177EBW3"/>
<dbReference type="InterPro" id="IPR001650">
    <property type="entry name" value="Helicase_C-like"/>
</dbReference>
<dbReference type="VEuPathDB" id="MicrosporidiaDB:NEDG_00568"/>
<evidence type="ECO:0000256" key="3">
    <source>
        <dbReference type="ARBA" id="ARBA00011640"/>
    </source>
</evidence>
<dbReference type="SMART" id="SM00490">
    <property type="entry name" value="HELICc"/>
    <property type="match status" value="1"/>
</dbReference>
<dbReference type="PANTHER" id="PTHR11274:SF0">
    <property type="entry name" value="GENERAL TRANSCRIPTION AND DNA REPAIR FACTOR IIH HELICASE SUBUNIT XPB"/>
    <property type="match status" value="1"/>
</dbReference>
<dbReference type="InterPro" id="IPR050615">
    <property type="entry name" value="ATP-dep_DNA_Helicase"/>
</dbReference>
<keyword evidence="12" id="KW-0234">DNA repair</keyword>
<dbReference type="SUPFAM" id="SSF52540">
    <property type="entry name" value="P-loop containing nucleoside triphosphate hydrolases"/>
    <property type="match status" value="2"/>
</dbReference>
<evidence type="ECO:0000256" key="7">
    <source>
        <dbReference type="ARBA" id="ARBA00022806"/>
    </source>
</evidence>
<dbReference type="InterPro" id="IPR032830">
    <property type="entry name" value="XPB/Ssl2_N"/>
</dbReference>
<evidence type="ECO:0000256" key="2">
    <source>
        <dbReference type="ARBA" id="ARBA00006637"/>
    </source>
</evidence>
<evidence type="ECO:0000256" key="19">
    <source>
        <dbReference type="ARBA" id="ARBA00075489"/>
    </source>
</evidence>
<dbReference type="InterPro" id="IPR001161">
    <property type="entry name" value="XPB/Ssl2"/>
</dbReference>
<gene>
    <name evidence="24" type="ORF">NEDG_00568</name>
</gene>
<dbReference type="PRINTS" id="PR00851">
    <property type="entry name" value="XRODRMPGMNTB"/>
</dbReference>
<dbReference type="Pfam" id="PF16203">
    <property type="entry name" value="ERCC3_RAD25_C"/>
    <property type="match status" value="1"/>
</dbReference>
<keyword evidence="11" id="KW-0804">Transcription</keyword>
<dbReference type="SMART" id="SM00487">
    <property type="entry name" value="DEXDc"/>
    <property type="match status" value="1"/>
</dbReference>
<keyword evidence="6" id="KW-0378">Hydrolase</keyword>
<evidence type="ECO:0000256" key="10">
    <source>
        <dbReference type="ARBA" id="ARBA00023125"/>
    </source>
</evidence>
<dbReference type="EC" id="5.6.2.4" evidence="16"/>
<dbReference type="GO" id="GO:0043138">
    <property type="term" value="F:3'-5' DNA helicase activity"/>
    <property type="evidence" value="ECO:0007669"/>
    <property type="project" value="UniProtKB-EC"/>
</dbReference>
<dbReference type="OrthoDB" id="10262986at2759"/>
<dbReference type="Pfam" id="PF04851">
    <property type="entry name" value="ResIII"/>
    <property type="match status" value="1"/>
</dbReference>
<evidence type="ECO:0000256" key="20">
    <source>
        <dbReference type="ARBA" id="ARBA00076598"/>
    </source>
</evidence>
<dbReference type="GO" id="GO:0097550">
    <property type="term" value="C:transcription preinitiation complex"/>
    <property type="evidence" value="ECO:0007669"/>
    <property type="project" value="TreeGrafter"/>
</dbReference>
<dbReference type="InterPro" id="IPR027417">
    <property type="entry name" value="P-loop_NTPase"/>
</dbReference>
<dbReference type="EMBL" id="LTDL01000040">
    <property type="protein sequence ID" value="OAG29435.1"/>
    <property type="molecule type" value="Genomic_DNA"/>
</dbReference>
<feature type="domain" description="Helicase ATP-binding" evidence="22">
    <location>
        <begin position="224"/>
        <end position="386"/>
    </location>
</feature>
<comment type="subunit">
    <text evidence="3">Component of the 7-subunit TFIIH core complex composed of XPB/SSL2, XPD/RAD3, SSL1, TFB1, TFB2, TFB4 and TFB5, which is active in NER. The core complex associates with the 3-subunit CTD-kinase module TFIIK composed of CCL1, KIN28 and TFB3 to form the 10-subunit holoenzyme (holo-TFIIH) active in transcription.</text>
</comment>
<keyword evidence="5" id="KW-0227">DNA damage</keyword>
<keyword evidence="8" id="KW-0067">ATP-binding</keyword>